<evidence type="ECO:0000256" key="1">
    <source>
        <dbReference type="SAM" id="SignalP"/>
    </source>
</evidence>
<protein>
    <submittedName>
        <fullName evidence="2">Uncharacterized protein</fullName>
    </submittedName>
</protein>
<dbReference type="EMBL" id="JBBNAF010000002">
    <property type="protein sequence ID" value="KAK9162435.1"/>
    <property type="molecule type" value="Genomic_DNA"/>
</dbReference>
<name>A0AAP0L3K6_9MAGN</name>
<dbReference type="AlphaFoldDB" id="A0AAP0L3K6"/>
<keyword evidence="3" id="KW-1185">Reference proteome</keyword>
<feature type="signal peptide" evidence="1">
    <location>
        <begin position="1"/>
        <end position="27"/>
    </location>
</feature>
<gene>
    <name evidence="2" type="ORF">Syun_003337</name>
</gene>
<accession>A0AAP0L3K6</accession>
<proteinExistence type="predicted"/>
<evidence type="ECO:0000313" key="2">
    <source>
        <dbReference type="EMBL" id="KAK9162435.1"/>
    </source>
</evidence>
<organism evidence="2 3">
    <name type="scientific">Stephania yunnanensis</name>
    <dbReference type="NCBI Taxonomy" id="152371"/>
    <lineage>
        <taxon>Eukaryota</taxon>
        <taxon>Viridiplantae</taxon>
        <taxon>Streptophyta</taxon>
        <taxon>Embryophyta</taxon>
        <taxon>Tracheophyta</taxon>
        <taxon>Spermatophyta</taxon>
        <taxon>Magnoliopsida</taxon>
        <taxon>Ranunculales</taxon>
        <taxon>Menispermaceae</taxon>
        <taxon>Menispermoideae</taxon>
        <taxon>Cissampelideae</taxon>
        <taxon>Stephania</taxon>
    </lineage>
</organism>
<keyword evidence="1" id="KW-0732">Signal</keyword>
<sequence>MAYYFKASTLFLVGLLLTGLLINASEALAANHASDKIAQTSNKEVALVVATAPGRKLLGVSTLSPESELKVARFIAGARDSVVNAGNKIADVAKSAWNGMKTVAKSFWPF</sequence>
<reference evidence="2 3" key="1">
    <citation type="submission" date="2024-01" db="EMBL/GenBank/DDBJ databases">
        <title>Genome assemblies of Stephania.</title>
        <authorList>
            <person name="Yang L."/>
        </authorList>
    </citation>
    <scope>NUCLEOTIDE SEQUENCE [LARGE SCALE GENOMIC DNA]</scope>
    <source>
        <strain evidence="2">YNDBR</strain>
        <tissue evidence="2">Leaf</tissue>
    </source>
</reference>
<evidence type="ECO:0000313" key="3">
    <source>
        <dbReference type="Proteomes" id="UP001420932"/>
    </source>
</evidence>
<dbReference type="Proteomes" id="UP001420932">
    <property type="component" value="Unassembled WGS sequence"/>
</dbReference>
<feature type="chain" id="PRO_5043036408" evidence="1">
    <location>
        <begin position="28"/>
        <end position="110"/>
    </location>
</feature>
<comment type="caution">
    <text evidence="2">The sequence shown here is derived from an EMBL/GenBank/DDBJ whole genome shotgun (WGS) entry which is preliminary data.</text>
</comment>